<reference evidence="1 2" key="1">
    <citation type="submission" date="2014-04" db="EMBL/GenBank/DDBJ databases">
        <title>Evolutionary Origins and Diversification of the Mycorrhizal Mutualists.</title>
        <authorList>
            <consortium name="DOE Joint Genome Institute"/>
            <consortium name="Mycorrhizal Genomics Consortium"/>
            <person name="Kohler A."/>
            <person name="Kuo A."/>
            <person name="Nagy L.G."/>
            <person name="Floudas D."/>
            <person name="Copeland A."/>
            <person name="Barry K.W."/>
            <person name="Cichocki N."/>
            <person name="Veneault-Fourrey C."/>
            <person name="LaButti K."/>
            <person name="Lindquist E.A."/>
            <person name="Lipzen A."/>
            <person name="Lundell T."/>
            <person name="Morin E."/>
            <person name="Murat C."/>
            <person name="Riley R."/>
            <person name="Ohm R."/>
            <person name="Sun H."/>
            <person name="Tunlid A."/>
            <person name="Henrissat B."/>
            <person name="Grigoriev I.V."/>
            <person name="Hibbett D.S."/>
            <person name="Martin F."/>
        </authorList>
    </citation>
    <scope>NUCLEOTIDE SEQUENCE [LARGE SCALE GENOMIC DNA]</scope>
    <source>
        <strain evidence="1 2">FD-317 M1</strain>
    </source>
</reference>
<dbReference type="Proteomes" id="UP000053593">
    <property type="component" value="Unassembled WGS sequence"/>
</dbReference>
<name>A0A0D0BGK0_9AGAR</name>
<proteinExistence type="predicted"/>
<protein>
    <submittedName>
        <fullName evidence="1">Uncharacterized protein</fullName>
    </submittedName>
</protein>
<accession>A0A0D0BGK0</accession>
<gene>
    <name evidence="1" type="ORF">GYMLUDRAFT_63505</name>
</gene>
<evidence type="ECO:0000313" key="1">
    <source>
        <dbReference type="EMBL" id="KIK53841.1"/>
    </source>
</evidence>
<organism evidence="1 2">
    <name type="scientific">Collybiopsis luxurians FD-317 M1</name>
    <dbReference type="NCBI Taxonomy" id="944289"/>
    <lineage>
        <taxon>Eukaryota</taxon>
        <taxon>Fungi</taxon>
        <taxon>Dikarya</taxon>
        <taxon>Basidiomycota</taxon>
        <taxon>Agaricomycotina</taxon>
        <taxon>Agaricomycetes</taxon>
        <taxon>Agaricomycetidae</taxon>
        <taxon>Agaricales</taxon>
        <taxon>Marasmiineae</taxon>
        <taxon>Omphalotaceae</taxon>
        <taxon>Collybiopsis</taxon>
        <taxon>Collybiopsis luxurians</taxon>
    </lineage>
</organism>
<evidence type="ECO:0000313" key="2">
    <source>
        <dbReference type="Proteomes" id="UP000053593"/>
    </source>
</evidence>
<sequence>MAANSFLDSLTSPRLDRVPKDTKYPVTDLIQTLLLTAAYEVCSEGYTRNTLSSYLFVSTARDLRDKIHELILDVNSGQGDLWTKFKKYTSLIDPLESALHNFIHVAEKESGVQDRKDFRSLDNYLDWIQNWETNRNLIRSAFISARGLTKGLDIQQNPSLDINQITRQDDRAYFSSLHETEKFKTFRSSLKNRDVLLITGTVLTDFQNLEQGLWDRADEVISLWTVKYAMIINTIVELATKDSPPDDKFKLMAQNTTDLWKAAVALRKSLREAINDTSKATAIQPQWDTLIEALKINVFSELQYEQAGSRVSLPNYIEILALVQDIRRPFHQQAVATAGLFHLLATEFQKEKHQNNLHLLHALKDGIQAIQDALVKSRDILKDMIDIMSLSDDQKQTIDNEFRDAEKEVEGCFTKFQEQLAREDFDSWKQEMKKAKDTDATQTQKWKDFQRRQVLDMGFIFLAQILMTFTCNIQKHAGKPSSEKQVTIEVAIKNAKTQERYTIDSALPLSALLWMIAKKDSKVMTNPLFKDPSKKKIFSMDTIVNEVGGAVILDFS</sequence>
<dbReference type="EMBL" id="KN834823">
    <property type="protein sequence ID" value="KIK53841.1"/>
    <property type="molecule type" value="Genomic_DNA"/>
</dbReference>
<keyword evidence="2" id="KW-1185">Reference proteome</keyword>
<dbReference type="AlphaFoldDB" id="A0A0D0BGK0"/>
<dbReference type="HOGENOM" id="CLU_490055_0_0_1"/>
<dbReference type="OrthoDB" id="2953592at2759"/>